<dbReference type="GO" id="GO:0031507">
    <property type="term" value="P:heterochromatin formation"/>
    <property type="evidence" value="ECO:0007669"/>
    <property type="project" value="TreeGrafter"/>
</dbReference>
<gene>
    <name evidence="4" type="ORF">AZE42_08647</name>
</gene>
<evidence type="ECO:0000313" key="5">
    <source>
        <dbReference type="Proteomes" id="UP000183567"/>
    </source>
</evidence>
<organism evidence="4 5">
    <name type="scientific">Rhizopogon vesiculosus</name>
    <dbReference type="NCBI Taxonomy" id="180088"/>
    <lineage>
        <taxon>Eukaryota</taxon>
        <taxon>Fungi</taxon>
        <taxon>Dikarya</taxon>
        <taxon>Basidiomycota</taxon>
        <taxon>Agaricomycotina</taxon>
        <taxon>Agaricomycetes</taxon>
        <taxon>Agaricomycetidae</taxon>
        <taxon>Boletales</taxon>
        <taxon>Suillineae</taxon>
        <taxon>Rhizopogonaceae</taxon>
        <taxon>Rhizopogon</taxon>
    </lineage>
</organism>
<dbReference type="PROSITE" id="PS50280">
    <property type="entry name" value="SET"/>
    <property type="match status" value="1"/>
</dbReference>
<name>A0A1J8RFS3_9AGAM</name>
<dbReference type="AlphaFoldDB" id="A0A1J8RFS3"/>
<keyword evidence="5" id="KW-1185">Reference proteome</keyword>
<feature type="domain" description="SET" evidence="3">
    <location>
        <begin position="487"/>
        <end position="603"/>
    </location>
</feature>
<sequence length="619" mass="70611">MAFIDRTEAGDLFNFTTPQPSEYTELRELGLQVYKEVWKEFYEWEPTECQQILDSFAGQRVPGEREKYNKMIDQLFDPALQDSELQVDNPTQPSLVVTQYDAEGRGISYPVELEEISVDPTFEPHPPYESCPPINQSILPYHQSRETATFIPYADEDEFPVIDYLAHFQYFAWEEDFDPDSIAFPAEMIQIETARRLYSIHHISMKNIDRMGILKPLRESHHQGLLWEKSQRDFLRWPGGAFATEGDVPTSFEPAAGDLRGMLSSVLKTFCPNLNCLRTLCTTHTYSQSGSFGGARPKVTSQSMRLSEGEPCGEECFRLTDDSYLDKVYWENESDTETLKTILSISPDLFPCQLADLCFKPCREVFVQRSHIFPDHMVFDDDPDGDETQNHRTGPKARKPRLHFGTPMFLLGDYESWLTLNCRGRPRTCAIRPVFASIADAHANAAIPIVRALHTSENVCLVYVRTVMQGATKKPCRNTRLQRNDAKMVEIRRAKYGLGAFAAQDMKRGDYIGDYVGIFMTHDDTNSLDVVAKYSGRNYLFEVSPDMHELFDAARVGNPTRFLNHDTDANCEAQILLVNGEHHIGFYTIKAVARGEELFLNYGEQYWGAVNKRDSSVAC</sequence>
<dbReference type="InterPro" id="IPR045318">
    <property type="entry name" value="EZH1/2-like"/>
</dbReference>
<reference evidence="4 5" key="1">
    <citation type="submission" date="2016-03" db="EMBL/GenBank/DDBJ databases">
        <title>Comparative genomics of the ectomycorrhizal sister species Rhizopogon vinicolor and Rhizopogon vesiculosus (Basidiomycota: Boletales) reveals a divergence of the mating type B locus.</title>
        <authorList>
            <person name="Mujic A.B."/>
            <person name="Kuo A."/>
            <person name="Tritt A."/>
            <person name="Lipzen A."/>
            <person name="Chen C."/>
            <person name="Johnson J."/>
            <person name="Sharma A."/>
            <person name="Barry K."/>
            <person name="Grigoriev I.V."/>
            <person name="Spatafora J.W."/>
        </authorList>
    </citation>
    <scope>NUCLEOTIDE SEQUENCE [LARGE SCALE GENOMIC DNA]</scope>
    <source>
        <strain evidence="4 5">AM-OR11-056</strain>
    </source>
</reference>
<evidence type="ECO:0000313" key="4">
    <source>
        <dbReference type="EMBL" id="OJA20634.1"/>
    </source>
</evidence>
<evidence type="ECO:0000256" key="2">
    <source>
        <dbReference type="ARBA" id="ARBA00023163"/>
    </source>
</evidence>
<comment type="caution">
    <text evidence="4">The sequence shown here is derived from an EMBL/GenBank/DDBJ whole genome shotgun (WGS) entry which is preliminary data.</text>
</comment>
<dbReference type="PANTHER" id="PTHR45747:SF4">
    <property type="entry name" value="HISTONE-LYSINE N-METHYLTRANSFERASE E(Z)"/>
    <property type="match status" value="1"/>
</dbReference>
<dbReference type="SMART" id="SM00317">
    <property type="entry name" value="SET"/>
    <property type="match status" value="1"/>
</dbReference>
<dbReference type="InterPro" id="IPR046341">
    <property type="entry name" value="SET_dom_sf"/>
</dbReference>
<evidence type="ECO:0000256" key="1">
    <source>
        <dbReference type="ARBA" id="ARBA00023015"/>
    </source>
</evidence>
<dbReference type="GO" id="GO:0046976">
    <property type="term" value="F:histone H3K27 methyltransferase activity"/>
    <property type="evidence" value="ECO:0007669"/>
    <property type="project" value="TreeGrafter"/>
</dbReference>
<accession>A0A1J8RFS3</accession>
<dbReference type="Pfam" id="PF00856">
    <property type="entry name" value="SET"/>
    <property type="match status" value="1"/>
</dbReference>
<dbReference type="Gene3D" id="2.170.270.10">
    <property type="entry name" value="SET domain"/>
    <property type="match status" value="1"/>
</dbReference>
<evidence type="ECO:0000259" key="3">
    <source>
        <dbReference type="PROSITE" id="PS50280"/>
    </source>
</evidence>
<proteinExistence type="predicted"/>
<protein>
    <recommendedName>
        <fullName evidence="3">SET domain-containing protein</fullName>
    </recommendedName>
</protein>
<dbReference type="PANTHER" id="PTHR45747">
    <property type="entry name" value="HISTONE-LYSINE N-METHYLTRANSFERASE E(Z)"/>
    <property type="match status" value="1"/>
</dbReference>
<dbReference type="SUPFAM" id="SSF82199">
    <property type="entry name" value="SET domain"/>
    <property type="match status" value="1"/>
</dbReference>
<dbReference type="EMBL" id="LVVM01000478">
    <property type="protein sequence ID" value="OJA20634.1"/>
    <property type="molecule type" value="Genomic_DNA"/>
</dbReference>
<dbReference type="STRING" id="180088.A0A1J8RFS3"/>
<dbReference type="InterPro" id="IPR001214">
    <property type="entry name" value="SET_dom"/>
</dbReference>
<keyword evidence="2" id="KW-0804">Transcription</keyword>
<dbReference type="GO" id="GO:0003682">
    <property type="term" value="F:chromatin binding"/>
    <property type="evidence" value="ECO:0007669"/>
    <property type="project" value="TreeGrafter"/>
</dbReference>
<dbReference type="GO" id="GO:0035098">
    <property type="term" value="C:ESC/E(Z) complex"/>
    <property type="evidence" value="ECO:0007669"/>
    <property type="project" value="TreeGrafter"/>
</dbReference>
<dbReference type="OrthoDB" id="6141102at2759"/>
<dbReference type="Proteomes" id="UP000183567">
    <property type="component" value="Unassembled WGS sequence"/>
</dbReference>
<keyword evidence="1" id="KW-0805">Transcription regulation</keyword>